<dbReference type="OrthoDB" id="612216at2759"/>
<dbReference type="InterPro" id="IPR053197">
    <property type="entry name" value="F-box_SCFL_complex_component"/>
</dbReference>
<feature type="domain" description="F-box" evidence="1">
    <location>
        <begin position="1"/>
        <end position="49"/>
    </location>
</feature>
<dbReference type="Pfam" id="PF00646">
    <property type="entry name" value="F-box"/>
    <property type="match status" value="1"/>
</dbReference>
<dbReference type="PANTHER" id="PTHR34223:SF51">
    <property type="entry name" value="OS06G0556300 PROTEIN"/>
    <property type="match status" value="1"/>
</dbReference>
<dbReference type="Pfam" id="PF23622">
    <property type="entry name" value="LRR_At1g61320_AtMIF1"/>
    <property type="match status" value="1"/>
</dbReference>
<evidence type="ECO:0000259" key="1">
    <source>
        <dbReference type="PROSITE" id="PS50181"/>
    </source>
</evidence>
<name>A0A7J6WC99_THATH</name>
<organism evidence="2 3">
    <name type="scientific">Thalictrum thalictroides</name>
    <name type="common">Rue-anemone</name>
    <name type="synonym">Anemone thalictroides</name>
    <dbReference type="NCBI Taxonomy" id="46969"/>
    <lineage>
        <taxon>Eukaryota</taxon>
        <taxon>Viridiplantae</taxon>
        <taxon>Streptophyta</taxon>
        <taxon>Embryophyta</taxon>
        <taxon>Tracheophyta</taxon>
        <taxon>Spermatophyta</taxon>
        <taxon>Magnoliopsida</taxon>
        <taxon>Ranunculales</taxon>
        <taxon>Ranunculaceae</taxon>
        <taxon>Thalictroideae</taxon>
        <taxon>Thalictrum</taxon>
    </lineage>
</organism>
<dbReference type="InterPro" id="IPR032675">
    <property type="entry name" value="LRR_dom_sf"/>
</dbReference>
<dbReference type="EMBL" id="JABWDY010017874">
    <property type="protein sequence ID" value="KAF5195066.1"/>
    <property type="molecule type" value="Genomic_DNA"/>
</dbReference>
<dbReference type="Gene3D" id="1.20.1280.50">
    <property type="match status" value="1"/>
</dbReference>
<reference evidence="2 3" key="1">
    <citation type="submission" date="2020-06" db="EMBL/GenBank/DDBJ databases">
        <title>Transcriptomic and genomic resources for Thalictrum thalictroides and T. hernandezii: Facilitating candidate gene discovery in an emerging model plant lineage.</title>
        <authorList>
            <person name="Arias T."/>
            <person name="Riano-Pachon D.M."/>
            <person name="Di Stilio V.S."/>
        </authorList>
    </citation>
    <scope>NUCLEOTIDE SEQUENCE [LARGE SCALE GENOMIC DNA]</scope>
    <source>
        <strain evidence="3">cv. WT478/WT964</strain>
        <tissue evidence="2">Leaves</tissue>
    </source>
</reference>
<gene>
    <name evidence="2" type="ORF">FRX31_015347</name>
</gene>
<keyword evidence="3" id="KW-1185">Reference proteome</keyword>
<accession>A0A7J6WC99</accession>
<proteinExistence type="predicted"/>
<dbReference type="SUPFAM" id="SSF52047">
    <property type="entry name" value="RNI-like"/>
    <property type="match status" value="1"/>
</dbReference>
<dbReference type="InterPro" id="IPR036047">
    <property type="entry name" value="F-box-like_dom_sf"/>
</dbReference>
<dbReference type="InterPro" id="IPR055357">
    <property type="entry name" value="LRR_At1g61320_AtMIF1"/>
</dbReference>
<dbReference type="InterPro" id="IPR001810">
    <property type="entry name" value="F-box_dom"/>
</dbReference>
<dbReference type="AlphaFoldDB" id="A0A7J6WC99"/>
<comment type="caution">
    <text evidence="2">The sequence shown here is derived from an EMBL/GenBank/DDBJ whole genome shotgun (WGS) entry which is preliminary data.</text>
</comment>
<dbReference type="PANTHER" id="PTHR34223">
    <property type="entry name" value="OS11G0201299 PROTEIN"/>
    <property type="match status" value="1"/>
</dbReference>
<dbReference type="SUPFAM" id="SSF81383">
    <property type="entry name" value="F-box domain"/>
    <property type="match status" value="1"/>
</dbReference>
<dbReference type="Proteomes" id="UP000554482">
    <property type="component" value="Unassembled WGS sequence"/>
</dbReference>
<protein>
    <submittedName>
        <fullName evidence="2">F-box protein</fullName>
    </submittedName>
</protein>
<dbReference type="PROSITE" id="PS50181">
    <property type="entry name" value="FBOX"/>
    <property type="match status" value="1"/>
</dbReference>
<evidence type="ECO:0000313" key="3">
    <source>
        <dbReference type="Proteomes" id="UP000554482"/>
    </source>
</evidence>
<dbReference type="SMART" id="SM00256">
    <property type="entry name" value="FBOX"/>
    <property type="match status" value="1"/>
</dbReference>
<sequence length="251" mass="29530">MDIMTDLPDSLLLHIFSFLDTKQLVQTSCLSKKWIDFWKSAPDLNFDFAYNVDENKVMNLLHYVLHGRYDSRIRKLQLSRLRFSTTSKLTRWLTFALERHVEEVHLDSIVYSKIYWELPHFLFTSTVKVLKYKEEYPVTVALKLPNSILKATQLTTLSLQYVRLVPSDSNGELILSCPVLETLSLKYCPHHLRMLNISAARLKRLKIYGYRLIDYTKHHKIKICTPNLISLDLVHPYYNDFYLEDLPSISS</sequence>
<evidence type="ECO:0000313" key="2">
    <source>
        <dbReference type="EMBL" id="KAF5195066.1"/>
    </source>
</evidence>
<dbReference type="Gene3D" id="3.80.10.10">
    <property type="entry name" value="Ribonuclease Inhibitor"/>
    <property type="match status" value="1"/>
</dbReference>